<evidence type="ECO:0000256" key="1">
    <source>
        <dbReference type="ARBA" id="ARBA00001424"/>
    </source>
</evidence>
<dbReference type="MEROPS" id="M24.004"/>
<keyword evidence="6 13" id="KW-0479">Metal-binding</keyword>
<dbReference type="EMBL" id="FN545246">
    <property type="protein sequence ID" value="CBA74856.1"/>
    <property type="molecule type" value="Genomic_DNA"/>
</dbReference>
<evidence type="ECO:0000256" key="12">
    <source>
        <dbReference type="ARBA" id="ARBA00081411"/>
    </source>
</evidence>
<evidence type="ECO:0000256" key="3">
    <source>
        <dbReference type="ARBA" id="ARBA00008766"/>
    </source>
</evidence>
<dbReference type="GO" id="GO:0005829">
    <property type="term" value="C:cytosol"/>
    <property type="evidence" value="ECO:0007669"/>
    <property type="project" value="TreeGrafter"/>
</dbReference>
<keyword evidence="15" id="KW-0031">Aminopeptidase</keyword>
<dbReference type="InterPro" id="IPR000994">
    <property type="entry name" value="Pept_M24"/>
</dbReference>
<keyword evidence="7" id="KW-0378">Hydrolase</keyword>
<dbReference type="EC" id="3.4.11.9" evidence="4"/>
<dbReference type="Pfam" id="PF00557">
    <property type="entry name" value="Peptidase_M24"/>
    <property type="match status" value="1"/>
</dbReference>
<dbReference type="SMART" id="SM01011">
    <property type="entry name" value="AMP_N"/>
    <property type="match status" value="1"/>
</dbReference>
<dbReference type="Gene3D" id="3.40.350.10">
    <property type="entry name" value="Creatinase/prolidase N-terminal domain"/>
    <property type="match status" value="1"/>
</dbReference>
<dbReference type="FunFam" id="3.90.230.10:FF:000002">
    <property type="entry name" value="Xaa-Pro aminopeptidase 3"/>
    <property type="match status" value="1"/>
</dbReference>
<dbReference type="InterPro" id="IPR052433">
    <property type="entry name" value="X-Pro_dipept-like"/>
</dbReference>
<organism evidence="15">
    <name type="scientific">Arsenophonus nasoniae</name>
    <name type="common">son-killer infecting Nasonia vitripennis</name>
    <dbReference type="NCBI Taxonomy" id="638"/>
    <lineage>
        <taxon>Bacteria</taxon>
        <taxon>Pseudomonadati</taxon>
        <taxon>Pseudomonadota</taxon>
        <taxon>Gammaproteobacteria</taxon>
        <taxon>Enterobacterales</taxon>
        <taxon>Morganellaceae</taxon>
        <taxon>Arsenophonus</taxon>
    </lineage>
</organism>
<evidence type="ECO:0000256" key="8">
    <source>
        <dbReference type="ARBA" id="ARBA00023049"/>
    </source>
</evidence>
<dbReference type="SUPFAM" id="SSF55920">
    <property type="entry name" value="Creatinase/aminopeptidase"/>
    <property type="match status" value="1"/>
</dbReference>
<evidence type="ECO:0000256" key="4">
    <source>
        <dbReference type="ARBA" id="ARBA00012574"/>
    </source>
</evidence>
<comment type="cofactor">
    <cofactor evidence="2">
        <name>Mn(2+)</name>
        <dbReference type="ChEBI" id="CHEBI:29035"/>
    </cofactor>
</comment>
<evidence type="ECO:0000256" key="10">
    <source>
        <dbReference type="ARBA" id="ARBA00069363"/>
    </source>
</evidence>
<evidence type="ECO:0000313" key="15">
    <source>
        <dbReference type="EMBL" id="CBA74856.1"/>
    </source>
</evidence>
<keyword evidence="5" id="KW-0645">Protease</keyword>
<dbReference type="InterPro" id="IPR029149">
    <property type="entry name" value="Creatin/AminoP/Spt16_N"/>
</dbReference>
<evidence type="ECO:0000256" key="6">
    <source>
        <dbReference type="ARBA" id="ARBA00022723"/>
    </source>
</evidence>
<dbReference type="PANTHER" id="PTHR43226:SF4">
    <property type="entry name" value="XAA-PRO AMINOPEPTIDASE 3"/>
    <property type="match status" value="1"/>
</dbReference>
<evidence type="ECO:0000256" key="5">
    <source>
        <dbReference type="ARBA" id="ARBA00022670"/>
    </source>
</evidence>
<dbReference type="GO" id="GO:0006508">
    <property type="term" value="P:proteolysis"/>
    <property type="evidence" value="ECO:0007669"/>
    <property type="project" value="UniProtKB-KW"/>
</dbReference>
<evidence type="ECO:0000256" key="2">
    <source>
        <dbReference type="ARBA" id="ARBA00001936"/>
    </source>
</evidence>
<feature type="domain" description="Aminopeptidase P N-terminal" evidence="14">
    <location>
        <begin position="7"/>
        <end position="142"/>
    </location>
</feature>
<evidence type="ECO:0000256" key="13">
    <source>
        <dbReference type="RuleBase" id="RU000590"/>
    </source>
</evidence>
<sequence length="442" mass="49269">MLAGEGMTQQPFISRRHRLLKKMAPASAAIFFAAPSVLRNADCEYPYRQHSDFLYLTGFSEPEAVLVIIKYNETSSESILFNRVRDQAMETWFGRRLGQQAALAKLGVDQALPFAEIDQQLYQLLNGLSVVYHAQGEFAYADQIVFAALNRLRQGRRQKLKAPSTQIDWRPMLHEMRLFKSSEELALMREASKISADAHLRAMQTCQPDMYEYQLAAEIEHCFASRGAKSPAYTTIVGSGENACILHYTENDAVMKAGNLVLVDAGAEYQGYASDITRTYPVNGKFSQPQREIYDIVLMALNTALALYRPGTTIHQVMAAVIKIKIEGLIKLGILQGEIDKLIESKAHLPFFMHGLSHWLGLDVHDVGDYGSNRDRLLEPGMVLTVEPGLYIAPDANVPEAYRGIGIRIEDDIVITEEGNENLTAAVIKDPDEIEALMAAAK</sequence>
<reference evidence="15" key="1">
    <citation type="journal article" date="2010" name="Insect Mol. Biol.">
        <title>The draft genome sequence of Arsenophonus nasoniae, son-killer bacterium of Nasonia vitripennis, reveals genes associated with virulence and symbiosis.</title>
        <authorList>
            <person name="Wilkes T."/>
            <person name="Darby A.C."/>
            <person name="Choi J."/>
            <person name="Colborne J.K."/>
            <person name="Werren J.H."/>
            <person name="Hurst G.D.D."/>
        </authorList>
    </citation>
    <scope>NUCLEOTIDE SEQUENCE</scope>
</reference>
<dbReference type="AlphaFoldDB" id="D2U1W4"/>
<dbReference type="GO" id="GO:0030145">
    <property type="term" value="F:manganese ion binding"/>
    <property type="evidence" value="ECO:0007669"/>
    <property type="project" value="InterPro"/>
</dbReference>
<dbReference type="CDD" id="cd01087">
    <property type="entry name" value="Prolidase"/>
    <property type="match status" value="1"/>
</dbReference>
<comment type="catalytic activity">
    <reaction evidence="1">
        <text>Release of any N-terminal amino acid, including proline, that is linked to proline, even from a dipeptide or tripeptide.</text>
        <dbReference type="EC" id="3.4.11.9"/>
    </reaction>
</comment>
<dbReference type="InterPro" id="IPR007865">
    <property type="entry name" value="Aminopep_P_N"/>
</dbReference>
<evidence type="ECO:0000256" key="11">
    <source>
        <dbReference type="ARBA" id="ARBA00075356"/>
    </source>
</evidence>
<dbReference type="GO" id="GO:0070006">
    <property type="term" value="F:metalloaminopeptidase activity"/>
    <property type="evidence" value="ECO:0007669"/>
    <property type="project" value="InterPro"/>
</dbReference>
<comment type="similarity">
    <text evidence="3 13">Belongs to the peptidase M24B family.</text>
</comment>
<evidence type="ECO:0000256" key="9">
    <source>
        <dbReference type="ARBA" id="ARBA00023211"/>
    </source>
</evidence>
<dbReference type="PANTHER" id="PTHR43226">
    <property type="entry name" value="XAA-PRO AMINOPEPTIDASE 3"/>
    <property type="match status" value="1"/>
</dbReference>
<dbReference type="InterPro" id="IPR036005">
    <property type="entry name" value="Creatinase/aminopeptidase-like"/>
</dbReference>
<keyword evidence="8" id="KW-0482">Metalloprotease</keyword>
<evidence type="ECO:0000259" key="14">
    <source>
        <dbReference type="SMART" id="SM01011"/>
    </source>
</evidence>
<dbReference type="Gene3D" id="3.90.230.10">
    <property type="entry name" value="Creatinase/methionine aminopeptidase superfamily"/>
    <property type="match status" value="1"/>
</dbReference>
<dbReference type="NCBIfam" id="NF008131">
    <property type="entry name" value="PRK10879.1"/>
    <property type="match status" value="1"/>
</dbReference>
<keyword evidence="9" id="KW-0464">Manganese</keyword>
<gene>
    <name evidence="15" type="ORF">ARN_25590</name>
</gene>
<proteinExistence type="inferred from homology"/>
<accession>D2U1W4</accession>
<dbReference type="PROSITE" id="PS00491">
    <property type="entry name" value="PROLINE_PEPTIDASE"/>
    <property type="match status" value="1"/>
</dbReference>
<dbReference type="SUPFAM" id="SSF53092">
    <property type="entry name" value="Creatinase/prolidase N-terminal domain"/>
    <property type="match status" value="1"/>
</dbReference>
<name>D2U1W4_9GAMM</name>
<dbReference type="InterPro" id="IPR001131">
    <property type="entry name" value="Peptidase_M24B_aminopep-P_CS"/>
</dbReference>
<dbReference type="Pfam" id="PF05195">
    <property type="entry name" value="AMP_N"/>
    <property type="match status" value="1"/>
</dbReference>
<protein>
    <recommendedName>
        <fullName evidence="10">Xaa-Pro aminopeptidase</fullName>
        <ecNumber evidence="4">3.4.11.9</ecNumber>
    </recommendedName>
    <alternativeName>
        <fullName evidence="11">Aminopeptidase P II</fullName>
    </alternativeName>
    <alternativeName>
        <fullName evidence="12">X-Pro aminopeptidase</fullName>
    </alternativeName>
</protein>
<evidence type="ECO:0000256" key="7">
    <source>
        <dbReference type="ARBA" id="ARBA00022801"/>
    </source>
</evidence>